<comment type="subcellular location">
    <subcellularLocation>
        <location evidence="1 11">Cell outer membrane</location>
        <topology evidence="1 11">Multi-pass membrane protein</topology>
    </subcellularLocation>
</comment>
<comment type="similarity">
    <text evidence="11 12">Belongs to the TonB-dependent receptor family.</text>
</comment>
<evidence type="ECO:0000256" key="5">
    <source>
        <dbReference type="ARBA" id="ARBA00022692"/>
    </source>
</evidence>
<evidence type="ECO:0000256" key="10">
    <source>
        <dbReference type="ARBA" id="ARBA00023237"/>
    </source>
</evidence>
<gene>
    <name evidence="16" type="ORF">GCM10025791_22960</name>
</gene>
<dbReference type="PANTHER" id="PTHR32552">
    <property type="entry name" value="FERRICHROME IRON RECEPTOR-RELATED"/>
    <property type="match status" value="1"/>
</dbReference>
<dbReference type="InterPro" id="IPR000531">
    <property type="entry name" value="Beta-barrel_TonB"/>
</dbReference>
<protein>
    <recommendedName>
        <fullName evidence="18">TonB-dependent receptor</fullName>
    </recommendedName>
</protein>
<feature type="domain" description="TonB-dependent receptor-like beta-barrel" evidence="14">
    <location>
        <begin position="259"/>
        <end position="792"/>
    </location>
</feature>
<evidence type="ECO:0000256" key="4">
    <source>
        <dbReference type="ARBA" id="ARBA00022496"/>
    </source>
</evidence>
<organism evidence="16 17">
    <name type="scientific">Halioxenophilus aromaticivorans</name>
    <dbReference type="NCBI Taxonomy" id="1306992"/>
    <lineage>
        <taxon>Bacteria</taxon>
        <taxon>Pseudomonadati</taxon>
        <taxon>Pseudomonadota</taxon>
        <taxon>Gammaproteobacteria</taxon>
        <taxon>Alteromonadales</taxon>
        <taxon>Alteromonadaceae</taxon>
        <taxon>Halioxenophilus</taxon>
    </lineage>
</organism>
<accession>A0AAV3U2L2</accession>
<keyword evidence="13" id="KW-0732">Signal</keyword>
<keyword evidence="4" id="KW-0410">Iron transport</keyword>
<evidence type="ECO:0000256" key="1">
    <source>
        <dbReference type="ARBA" id="ARBA00004571"/>
    </source>
</evidence>
<dbReference type="Pfam" id="PF00593">
    <property type="entry name" value="TonB_dep_Rec_b-barrel"/>
    <property type="match status" value="1"/>
</dbReference>
<dbReference type="GO" id="GO:0006826">
    <property type="term" value="P:iron ion transport"/>
    <property type="evidence" value="ECO:0007669"/>
    <property type="project" value="UniProtKB-KW"/>
</dbReference>
<feature type="signal peptide" evidence="13">
    <location>
        <begin position="1"/>
        <end position="25"/>
    </location>
</feature>
<name>A0AAV3U2L2_9ALTE</name>
<dbReference type="PROSITE" id="PS52016">
    <property type="entry name" value="TONB_DEPENDENT_REC_3"/>
    <property type="match status" value="1"/>
</dbReference>
<evidence type="ECO:0000256" key="9">
    <source>
        <dbReference type="ARBA" id="ARBA00023136"/>
    </source>
</evidence>
<dbReference type="EMBL" id="BAABLX010000017">
    <property type="protein sequence ID" value="GAA4943529.1"/>
    <property type="molecule type" value="Genomic_DNA"/>
</dbReference>
<dbReference type="RefSeq" id="WP_345421881.1">
    <property type="nucleotide sequence ID" value="NZ_AP031496.1"/>
</dbReference>
<keyword evidence="5 11" id="KW-0812">Transmembrane</keyword>
<feature type="chain" id="PRO_5043595818" description="TonB-dependent receptor" evidence="13">
    <location>
        <begin position="26"/>
        <end position="829"/>
    </location>
</feature>
<keyword evidence="9 11" id="KW-0472">Membrane</keyword>
<evidence type="ECO:0000256" key="13">
    <source>
        <dbReference type="SAM" id="SignalP"/>
    </source>
</evidence>
<dbReference type="Gene3D" id="2.40.170.20">
    <property type="entry name" value="TonB-dependent receptor, beta-barrel domain"/>
    <property type="match status" value="2"/>
</dbReference>
<dbReference type="GO" id="GO:0009279">
    <property type="term" value="C:cell outer membrane"/>
    <property type="evidence" value="ECO:0007669"/>
    <property type="project" value="UniProtKB-SubCell"/>
</dbReference>
<evidence type="ECO:0000313" key="16">
    <source>
        <dbReference type="EMBL" id="GAA4943529.1"/>
    </source>
</evidence>
<keyword evidence="3 11" id="KW-1134">Transmembrane beta strand</keyword>
<evidence type="ECO:0000313" key="17">
    <source>
        <dbReference type="Proteomes" id="UP001409585"/>
    </source>
</evidence>
<reference evidence="17" key="1">
    <citation type="journal article" date="2019" name="Int. J. Syst. Evol. Microbiol.">
        <title>The Global Catalogue of Microorganisms (GCM) 10K type strain sequencing project: providing services to taxonomists for standard genome sequencing and annotation.</title>
        <authorList>
            <consortium name="The Broad Institute Genomics Platform"/>
            <consortium name="The Broad Institute Genome Sequencing Center for Infectious Disease"/>
            <person name="Wu L."/>
            <person name="Ma J."/>
        </authorList>
    </citation>
    <scope>NUCLEOTIDE SEQUENCE [LARGE SCALE GENOMIC DNA]</scope>
    <source>
        <strain evidence="17">JCM 19134</strain>
    </source>
</reference>
<dbReference type="PANTHER" id="PTHR32552:SF81">
    <property type="entry name" value="TONB-DEPENDENT OUTER MEMBRANE RECEPTOR"/>
    <property type="match status" value="1"/>
</dbReference>
<evidence type="ECO:0000256" key="2">
    <source>
        <dbReference type="ARBA" id="ARBA00022448"/>
    </source>
</evidence>
<keyword evidence="8 12" id="KW-0798">TonB box</keyword>
<keyword evidence="17" id="KW-1185">Reference proteome</keyword>
<dbReference type="SUPFAM" id="SSF56935">
    <property type="entry name" value="Porins"/>
    <property type="match status" value="1"/>
</dbReference>
<keyword evidence="2 11" id="KW-0813">Transport</keyword>
<dbReference type="InterPro" id="IPR039426">
    <property type="entry name" value="TonB-dep_rcpt-like"/>
</dbReference>
<keyword evidence="10 11" id="KW-0998">Cell outer membrane</keyword>
<evidence type="ECO:0000256" key="8">
    <source>
        <dbReference type="ARBA" id="ARBA00023077"/>
    </source>
</evidence>
<evidence type="ECO:0000256" key="11">
    <source>
        <dbReference type="PROSITE-ProRule" id="PRU01360"/>
    </source>
</evidence>
<evidence type="ECO:0000259" key="15">
    <source>
        <dbReference type="Pfam" id="PF07715"/>
    </source>
</evidence>
<feature type="domain" description="TonB-dependent receptor plug" evidence="15">
    <location>
        <begin position="43"/>
        <end position="150"/>
    </location>
</feature>
<dbReference type="InterPro" id="IPR036942">
    <property type="entry name" value="Beta-barrel_TonB_sf"/>
</dbReference>
<evidence type="ECO:0000259" key="14">
    <source>
        <dbReference type="Pfam" id="PF00593"/>
    </source>
</evidence>
<comment type="caution">
    <text evidence="16">The sequence shown here is derived from an EMBL/GenBank/DDBJ whole genome shotgun (WGS) entry which is preliminary data.</text>
</comment>
<dbReference type="InterPro" id="IPR012910">
    <property type="entry name" value="Plug_dom"/>
</dbReference>
<keyword evidence="6" id="KW-0408">Iron</keyword>
<evidence type="ECO:0000256" key="3">
    <source>
        <dbReference type="ARBA" id="ARBA00022452"/>
    </source>
</evidence>
<keyword evidence="7" id="KW-0406">Ion transport</keyword>
<dbReference type="Pfam" id="PF07715">
    <property type="entry name" value="Plug"/>
    <property type="match status" value="1"/>
</dbReference>
<dbReference type="AlphaFoldDB" id="A0AAV3U2L2"/>
<evidence type="ECO:0000256" key="7">
    <source>
        <dbReference type="ARBA" id="ARBA00023065"/>
    </source>
</evidence>
<sequence length="829" mass="88572">MPTYKTLPLVVSAVTATLAAPYLHAQTALEEVVVTAQRKAETLQDAALPIDAAGEAELNRIGVSDASMLSKVSPALTVASAGGSNNIFFVRGVGNFAVNAYTDSALAFNIDGIAIGRPTATTASFLDVNRIEVLKGPQGTLYGRNATAGAINVIPNTPTLGETSGSLSAELGNYGKTGFSGAVNLALDEQWAARLSLAKLDSDGYNDDGTGATDDTALRGQLFGELSDNVSLRIAADYSTSQGDGSAPIYRGNYGFQFGPPSDNPNTIDHYDFNPAPSNVSDGFGGPLTPVAQAYYQSLATVPAFTTPNPTEKPFLDNTFWGVNAELNAALDIGDLVVIAGYREAEADNLFINPGMQAAIIQDDQDQFSLEARLSTSSGPVDWILGGYYFDEEVSGLASYNQQSIQSTQGIDASTSESKAVFARGTFNVSDSFRLVGGLRYTDDEKQFTGRSDTFVNLCIRYLPVFPGGPEIPNCEGAPAIPAGATVADTLALIDAADLPVGAPGIGTGPVPYGQVPLFPGAPATATANLLLINPTEINQTQTAEEITYRLAAEWDVGADSLLYASFETGYRSGGFSLAAGREQYDPEYLDAFTLGSKNRFFEDRLQINAELFHWQYDDQQASHFGVDASGNSTLYTENIGSSTIEGLELDILLAATNSTRLRANVQYLKNTIDDFSFVQPTADPDVHVVTGCDSSFIELNAAGNALWQVDCSGQEGRNSPEWTATFGVDQQFSLADINAVLSLDARYRDDRWVGFDFTPPQRAESVTTLDATLQLDAASGQWSLLAYARNITNEEVQSVTQVLSEMSNLVTSVYEPPRTYGLRFNYFF</sequence>
<evidence type="ECO:0008006" key="18">
    <source>
        <dbReference type="Google" id="ProtNLM"/>
    </source>
</evidence>
<evidence type="ECO:0000256" key="6">
    <source>
        <dbReference type="ARBA" id="ARBA00023004"/>
    </source>
</evidence>
<evidence type="ECO:0000256" key="12">
    <source>
        <dbReference type="RuleBase" id="RU003357"/>
    </source>
</evidence>
<dbReference type="Proteomes" id="UP001409585">
    <property type="component" value="Unassembled WGS sequence"/>
</dbReference>
<proteinExistence type="inferred from homology"/>